<feature type="domain" description="Thioredoxin" evidence="7">
    <location>
        <begin position="70"/>
        <end position="221"/>
    </location>
</feature>
<keyword evidence="3" id="KW-0812">Transmembrane</keyword>
<proteinExistence type="predicted"/>
<evidence type="ECO:0000256" key="4">
    <source>
        <dbReference type="ARBA" id="ARBA00023157"/>
    </source>
</evidence>
<keyword evidence="9" id="KW-1185">Reference proteome</keyword>
<dbReference type="PANTHER" id="PTHR42852">
    <property type="entry name" value="THIOL:DISULFIDE INTERCHANGE PROTEIN DSBE"/>
    <property type="match status" value="1"/>
</dbReference>
<dbReference type="SUPFAM" id="SSF52833">
    <property type="entry name" value="Thioredoxin-like"/>
    <property type="match status" value="1"/>
</dbReference>
<dbReference type="Pfam" id="PF00578">
    <property type="entry name" value="AhpC-TSA"/>
    <property type="match status" value="1"/>
</dbReference>
<evidence type="ECO:0000256" key="5">
    <source>
        <dbReference type="ARBA" id="ARBA00023284"/>
    </source>
</evidence>
<evidence type="ECO:0000256" key="2">
    <source>
        <dbReference type="ARBA" id="ARBA00022748"/>
    </source>
</evidence>
<dbReference type="EMBL" id="JAHQCX010000024">
    <property type="protein sequence ID" value="MBU9728822.1"/>
    <property type="molecule type" value="Genomic_DNA"/>
</dbReference>
<dbReference type="PROSITE" id="PS51352">
    <property type="entry name" value="THIOREDOXIN_2"/>
    <property type="match status" value="1"/>
</dbReference>
<evidence type="ECO:0000256" key="3">
    <source>
        <dbReference type="ARBA" id="ARBA00022968"/>
    </source>
</evidence>
<evidence type="ECO:0000256" key="6">
    <source>
        <dbReference type="SAM" id="MobiDB-lite"/>
    </source>
</evidence>
<gene>
    <name evidence="8" type="ORF">KTH90_22785</name>
</gene>
<reference evidence="8 9" key="1">
    <citation type="submission" date="2021-06" db="EMBL/GenBank/DDBJ databases">
        <title>Description of novel taxa of the family Lachnospiraceae.</title>
        <authorList>
            <person name="Chaplin A.V."/>
            <person name="Sokolova S.R."/>
            <person name="Pikina A.P."/>
            <person name="Korzhanova M."/>
            <person name="Belova V."/>
            <person name="Korostin D."/>
            <person name="Efimov B.A."/>
        </authorList>
    </citation>
    <scope>NUCLEOTIDE SEQUENCE [LARGE SCALE GENOMIC DNA]</scope>
    <source>
        <strain evidence="8 9">ASD4241</strain>
    </source>
</reference>
<evidence type="ECO:0000313" key="9">
    <source>
        <dbReference type="Proteomes" id="UP001314681"/>
    </source>
</evidence>
<evidence type="ECO:0000256" key="1">
    <source>
        <dbReference type="ARBA" id="ARBA00004196"/>
    </source>
</evidence>
<dbReference type="InterPro" id="IPR050553">
    <property type="entry name" value="Thioredoxin_ResA/DsbE_sf"/>
</dbReference>
<comment type="caution">
    <text evidence="8">The sequence shown here is derived from an EMBL/GenBank/DDBJ whole genome shotgun (WGS) entry which is preliminary data.</text>
</comment>
<evidence type="ECO:0000313" key="8">
    <source>
        <dbReference type="EMBL" id="MBU9728822.1"/>
    </source>
</evidence>
<protein>
    <submittedName>
        <fullName evidence="8">TlpA family protein disulfide reductase</fullName>
    </submittedName>
</protein>
<keyword evidence="5" id="KW-0676">Redox-active center</keyword>
<feature type="region of interest" description="Disordered" evidence="6">
    <location>
        <begin position="17"/>
        <end position="72"/>
    </location>
</feature>
<feature type="compositionally biased region" description="Polar residues" evidence="6">
    <location>
        <begin position="29"/>
        <end position="46"/>
    </location>
</feature>
<accession>A0ABS6KE75</accession>
<dbReference type="PANTHER" id="PTHR42852:SF6">
    <property type="entry name" value="THIOL:DISULFIDE INTERCHANGE PROTEIN DSBE"/>
    <property type="match status" value="1"/>
</dbReference>
<keyword evidence="3" id="KW-0735">Signal-anchor</keyword>
<keyword evidence="2" id="KW-0201">Cytochrome c-type biogenesis</keyword>
<organism evidence="8 9">
    <name type="scientific">Diplocloster modestus</name>
    <dbReference type="NCBI Taxonomy" id="2850322"/>
    <lineage>
        <taxon>Bacteria</taxon>
        <taxon>Bacillati</taxon>
        <taxon>Bacillota</taxon>
        <taxon>Clostridia</taxon>
        <taxon>Lachnospirales</taxon>
        <taxon>Lachnospiraceae</taxon>
        <taxon>Diplocloster</taxon>
    </lineage>
</organism>
<dbReference type="InterPro" id="IPR013766">
    <property type="entry name" value="Thioredoxin_domain"/>
</dbReference>
<evidence type="ECO:0000259" key="7">
    <source>
        <dbReference type="PROSITE" id="PS51352"/>
    </source>
</evidence>
<sequence>MATIGLILALSLTACGSTNETKDSKAPSAANTQEPAASPAQDQQTAVPEDETKAEVTPGTTDAAKGSEDNAQTASFQNFTTTDLDGNEVTQDIFADADLTMMNVWATFCDPCIREMPELGELSTEYKDQNVQIVGVAFDTLNQDMSIYQEQVDLAKEIAEKTGANYLHLIPSADLLQAGLMDIVGVPTTYFFNKDGNQVGEPVVGSKNKEVWASIIDERLAMLQ</sequence>
<dbReference type="CDD" id="cd02966">
    <property type="entry name" value="TlpA_like_family"/>
    <property type="match status" value="1"/>
</dbReference>
<dbReference type="InterPro" id="IPR036249">
    <property type="entry name" value="Thioredoxin-like_sf"/>
</dbReference>
<dbReference type="Gene3D" id="3.40.30.10">
    <property type="entry name" value="Glutaredoxin"/>
    <property type="match status" value="1"/>
</dbReference>
<keyword evidence="4" id="KW-1015">Disulfide bond</keyword>
<dbReference type="InterPro" id="IPR000866">
    <property type="entry name" value="AhpC/TSA"/>
</dbReference>
<comment type="subcellular location">
    <subcellularLocation>
        <location evidence="1">Cell envelope</location>
    </subcellularLocation>
</comment>
<name>A0ABS6KE75_9FIRM</name>
<dbReference type="Proteomes" id="UP001314681">
    <property type="component" value="Unassembled WGS sequence"/>
</dbReference>